<comment type="cofactor">
    <cofactor evidence="1">
        <name>[4Fe-4S] cluster</name>
        <dbReference type="ChEBI" id="CHEBI:49883"/>
    </cofactor>
</comment>
<proteinExistence type="predicted"/>
<keyword evidence="2" id="KW-0004">4Fe-4S</keyword>
<dbReference type="InterPro" id="IPR011257">
    <property type="entry name" value="DNA_glycosylase"/>
</dbReference>
<dbReference type="InterPro" id="IPR003651">
    <property type="entry name" value="Endonuclease3_FeS-loop_motif"/>
</dbReference>
<dbReference type="InterPro" id="IPR003265">
    <property type="entry name" value="HhH-GPD_domain"/>
</dbReference>
<organism evidence="7 8">
    <name type="scientific">Phyllobacterium salinisoli</name>
    <dbReference type="NCBI Taxonomy" id="1899321"/>
    <lineage>
        <taxon>Bacteria</taxon>
        <taxon>Pseudomonadati</taxon>
        <taxon>Pseudomonadota</taxon>
        <taxon>Alphaproteobacteria</taxon>
        <taxon>Hyphomicrobiales</taxon>
        <taxon>Phyllobacteriaceae</taxon>
        <taxon>Phyllobacterium</taxon>
    </lineage>
</organism>
<evidence type="ECO:0000313" key="8">
    <source>
        <dbReference type="Proteomes" id="UP000253420"/>
    </source>
</evidence>
<dbReference type="OrthoDB" id="9800977at2"/>
<dbReference type="PANTHER" id="PTHR10359">
    <property type="entry name" value="A/G-SPECIFIC ADENINE GLYCOSYLASE/ENDONUCLEASE III"/>
    <property type="match status" value="1"/>
</dbReference>
<dbReference type="PANTHER" id="PTHR10359:SF19">
    <property type="entry name" value="DNA REPAIR GLYCOSYLASE MJ1434-RELATED"/>
    <property type="match status" value="1"/>
</dbReference>
<gene>
    <name evidence="7" type="ORF">DUT91_11380</name>
</gene>
<dbReference type="PIRSF" id="PIRSF001435">
    <property type="entry name" value="Nth"/>
    <property type="match status" value="1"/>
</dbReference>
<dbReference type="EMBL" id="QOZG01000004">
    <property type="protein sequence ID" value="RCS23864.1"/>
    <property type="molecule type" value="Genomic_DNA"/>
</dbReference>
<dbReference type="CDD" id="cd00056">
    <property type="entry name" value="ENDO3c"/>
    <property type="match status" value="1"/>
</dbReference>
<dbReference type="InterPro" id="IPR023170">
    <property type="entry name" value="HhH_base_excis_C"/>
</dbReference>
<dbReference type="Pfam" id="PF00730">
    <property type="entry name" value="HhH-GPD"/>
    <property type="match status" value="1"/>
</dbReference>
<dbReference type="Pfam" id="PF10576">
    <property type="entry name" value="EndIII_4Fe-2S"/>
    <property type="match status" value="1"/>
</dbReference>
<dbReference type="Gene3D" id="1.10.340.30">
    <property type="entry name" value="Hypothetical protein, domain 2"/>
    <property type="match status" value="1"/>
</dbReference>
<dbReference type="SMART" id="SM00478">
    <property type="entry name" value="ENDO3c"/>
    <property type="match status" value="1"/>
</dbReference>
<evidence type="ECO:0000256" key="4">
    <source>
        <dbReference type="ARBA" id="ARBA00023004"/>
    </source>
</evidence>
<dbReference type="GO" id="GO:0051539">
    <property type="term" value="F:4 iron, 4 sulfur cluster binding"/>
    <property type="evidence" value="ECO:0007669"/>
    <property type="project" value="UniProtKB-KW"/>
</dbReference>
<dbReference type="AlphaFoldDB" id="A0A368K3U3"/>
<sequence>MEAVHRRLEQTFGRKPEAPRLDPASQFIHGMLSVRTRDEISRDVFQRLRRRFPDWKGLEEASFEDIWTLIADITLAEKYARYIPRAVQIIIALRSTFDLDFLHGWPADSAQQWLERLPGVGVKIAASTLNFSTLQKRILVIDTHHLRIARRLKLVGPLASIEEGYPLLERQLPADWDAGAFEEHHWLMKRLGQTFCTVRNPSCGQCPLRGSCVHTSHYVKAG</sequence>
<evidence type="ECO:0000256" key="2">
    <source>
        <dbReference type="ARBA" id="ARBA00022485"/>
    </source>
</evidence>
<protein>
    <recommendedName>
        <fullName evidence="6">HhH-GPD domain-containing protein</fullName>
    </recommendedName>
</protein>
<dbReference type="GO" id="GO:0006284">
    <property type="term" value="P:base-excision repair"/>
    <property type="evidence" value="ECO:0007669"/>
    <property type="project" value="InterPro"/>
</dbReference>
<evidence type="ECO:0000256" key="5">
    <source>
        <dbReference type="ARBA" id="ARBA00023014"/>
    </source>
</evidence>
<dbReference type="RefSeq" id="WP_147272176.1">
    <property type="nucleotide sequence ID" value="NZ_QOZG01000004.1"/>
</dbReference>
<accession>A0A368K3U3</accession>
<dbReference type="GO" id="GO:0016787">
    <property type="term" value="F:hydrolase activity"/>
    <property type="evidence" value="ECO:0007669"/>
    <property type="project" value="UniProtKB-ARBA"/>
</dbReference>
<keyword evidence="5" id="KW-0411">Iron-sulfur</keyword>
<evidence type="ECO:0000313" key="7">
    <source>
        <dbReference type="EMBL" id="RCS23864.1"/>
    </source>
</evidence>
<evidence type="ECO:0000256" key="1">
    <source>
        <dbReference type="ARBA" id="ARBA00001966"/>
    </source>
</evidence>
<dbReference type="Gene3D" id="1.10.1670.10">
    <property type="entry name" value="Helix-hairpin-Helix base-excision DNA repair enzymes (C-terminal)"/>
    <property type="match status" value="1"/>
</dbReference>
<dbReference type="SUPFAM" id="SSF48150">
    <property type="entry name" value="DNA-glycosylase"/>
    <property type="match status" value="1"/>
</dbReference>
<evidence type="ECO:0000259" key="6">
    <source>
        <dbReference type="SMART" id="SM00478"/>
    </source>
</evidence>
<reference evidence="7 8" key="1">
    <citation type="submission" date="2018-07" db="EMBL/GenBank/DDBJ databases">
        <title>The draft genome of Phyllobacterium salinisoli.</title>
        <authorList>
            <person name="Liu L."/>
            <person name="Li L."/>
            <person name="Zhang X."/>
            <person name="Liang L."/>
        </authorList>
    </citation>
    <scope>NUCLEOTIDE SEQUENCE [LARGE SCALE GENOMIC DNA]</scope>
    <source>
        <strain evidence="7 8">LLAN61</strain>
    </source>
</reference>
<keyword evidence="8" id="KW-1185">Reference proteome</keyword>
<keyword evidence="4" id="KW-0408">Iron</keyword>
<name>A0A368K3U3_9HYPH</name>
<keyword evidence="3" id="KW-0479">Metal-binding</keyword>
<comment type="caution">
    <text evidence="7">The sequence shown here is derived from an EMBL/GenBank/DDBJ whole genome shotgun (WGS) entry which is preliminary data.</text>
</comment>
<evidence type="ECO:0000256" key="3">
    <source>
        <dbReference type="ARBA" id="ARBA00022723"/>
    </source>
</evidence>
<dbReference type="GO" id="GO:0046872">
    <property type="term" value="F:metal ion binding"/>
    <property type="evidence" value="ECO:0007669"/>
    <property type="project" value="UniProtKB-KW"/>
</dbReference>
<dbReference type="GO" id="GO:0140097">
    <property type="term" value="F:catalytic activity, acting on DNA"/>
    <property type="evidence" value="ECO:0007669"/>
    <property type="project" value="UniProtKB-ARBA"/>
</dbReference>
<dbReference type="Proteomes" id="UP000253420">
    <property type="component" value="Unassembled WGS sequence"/>
</dbReference>
<feature type="domain" description="HhH-GPD" evidence="6">
    <location>
        <begin position="32"/>
        <end position="194"/>
    </location>
</feature>